<evidence type="ECO:0000313" key="7">
    <source>
        <dbReference type="EMBL" id="MVT08015.1"/>
    </source>
</evidence>
<dbReference type="GO" id="GO:0030313">
    <property type="term" value="C:cell envelope"/>
    <property type="evidence" value="ECO:0007669"/>
    <property type="project" value="UniProtKB-SubCell"/>
</dbReference>
<feature type="signal peptide" evidence="5">
    <location>
        <begin position="1"/>
        <end position="30"/>
    </location>
</feature>
<reference evidence="7 8" key="1">
    <citation type="submission" date="2019-12" db="EMBL/GenBank/DDBJ databases">
        <title>Chitinophaga sp. strain ysch24 (GDMCC 1.1355), whole genome shotgun sequence.</title>
        <authorList>
            <person name="Zhang X."/>
        </authorList>
    </citation>
    <scope>NUCLEOTIDE SEQUENCE [LARGE SCALE GENOMIC DNA]</scope>
    <source>
        <strain evidence="8">ysch24</strain>
    </source>
</reference>
<keyword evidence="4" id="KW-0676">Redox-active center</keyword>
<feature type="chain" id="PRO_5029565831" evidence="5">
    <location>
        <begin position="31"/>
        <end position="504"/>
    </location>
</feature>
<evidence type="ECO:0000313" key="8">
    <source>
        <dbReference type="Proteomes" id="UP000461730"/>
    </source>
</evidence>
<dbReference type="GO" id="GO:0016209">
    <property type="term" value="F:antioxidant activity"/>
    <property type="evidence" value="ECO:0007669"/>
    <property type="project" value="InterPro"/>
</dbReference>
<dbReference type="EMBL" id="WRXN01000002">
    <property type="protein sequence ID" value="MVT08015.1"/>
    <property type="molecule type" value="Genomic_DNA"/>
</dbReference>
<dbReference type="Gene3D" id="3.40.30.10">
    <property type="entry name" value="Glutaredoxin"/>
    <property type="match status" value="1"/>
</dbReference>
<evidence type="ECO:0000256" key="5">
    <source>
        <dbReference type="SAM" id="SignalP"/>
    </source>
</evidence>
<organism evidence="7 8">
    <name type="scientific">Chitinophaga tropicalis</name>
    <dbReference type="NCBI Taxonomy" id="2683588"/>
    <lineage>
        <taxon>Bacteria</taxon>
        <taxon>Pseudomonadati</taxon>
        <taxon>Bacteroidota</taxon>
        <taxon>Chitinophagia</taxon>
        <taxon>Chitinophagales</taxon>
        <taxon>Chitinophagaceae</taxon>
        <taxon>Chitinophaga</taxon>
    </lineage>
</organism>
<evidence type="ECO:0000256" key="2">
    <source>
        <dbReference type="ARBA" id="ARBA00022748"/>
    </source>
</evidence>
<sequence length="504" mass="58541">MGLLYKCKPFYMNKLLFVLLITLLPVKLTAQDKPVPSELSAGQIAQNKPAALNLRRDSTWIVVHSKDPQNKVWAISFHNMYPYMQEQFDRRPVQDTAIAGISIERPDMGTLIVEMTRYEVFLLPHDTLHISVEGGELSFRGRSASINRFLQYRLKKEGSVYPVVAGSSRRVDGIRSVDSCYKAFTGYEKKDKEFLYSYLTSIEPLPAWYVNNEIYNYQMLRILNLLGLGLERKINRTELQRYAKNIKKFMNTVDEDFKGRLLYHVLIWDYIAKFYDLKQIKTISDSYQYQASIIRNLLKKDLTRQTYLAFWFSMQFSRTQNLRNWEDYRKLREEMKNEIKDKVIDSVLDDMLAKKKQYLESPAALSKGTAAPLFSLKNEKGQEISSKDLAGRWIYLSLWGTWCMPCREEMPDKNKLAATYGDNLTVVNICLRSDSTEWQNAIANQQIAGVNLFADKTRGQKIEKDFKLSAYPHHVLISPDGNIYENGTLPPKEMPELLDKLLKQ</sequence>
<proteinExistence type="predicted"/>
<keyword evidence="3" id="KW-1015">Disulfide bond</keyword>
<keyword evidence="2" id="KW-0201">Cytochrome c-type biogenesis</keyword>
<dbReference type="PANTHER" id="PTHR42852:SF6">
    <property type="entry name" value="THIOL:DISULFIDE INTERCHANGE PROTEIN DSBE"/>
    <property type="match status" value="1"/>
</dbReference>
<keyword evidence="8" id="KW-1185">Reference proteome</keyword>
<dbReference type="GO" id="GO:0016491">
    <property type="term" value="F:oxidoreductase activity"/>
    <property type="evidence" value="ECO:0007669"/>
    <property type="project" value="InterPro"/>
</dbReference>
<evidence type="ECO:0000256" key="4">
    <source>
        <dbReference type="ARBA" id="ARBA00023284"/>
    </source>
</evidence>
<dbReference type="RefSeq" id="WP_157305435.1">
    <property type="nucleotide sequence ID" value="NZ_WRXN01000002.1"/>
</dbReference>
<dbReference type="PROSITE" id="PS51352">
    <property type="entry name" value="THIOREDOXIN_2"/>
    <property type="match status" value="1"/>
</dbReference>
<evidence type="ECO:0000256" key="3">
    <source>
        <dbReference type="ARBA" id="ARBA00023157"/>
    </source>
</evidence>
<dbReference type="AlphaFoldDB" id="A0A7K1U1V7"/>
<dbReference type="InterPro" id="IPR050553">
    <property type="entry name" value="Thioredoxin_ResA/DsbE_sf"/>
</dbReference>
<comment type="subcellular location">
    <subcellularLocation>
        <location evidence="1">Cell envelope</location>
    </subcellularLocation>
</comment>
<name>A0A7K1U1V7_9BACT</name>
<accession>A0A7K1U1V7</accession>
<protein>
    <submittedName>
        <fullName evidence="7">Redoxin domain-containing protein</fullName>
    </submittedName>
</protein>
<dbReference type="InterPro" id="IPR013766">
    <property type="entry name" value="Thioredoxin_domain"/>
</dbReference>
<dbReference type="Proteomes" id="UP000461730">
    <property type="component" value="Unassembled WGS sequence"/>
</dbReference>
<keyword evidence="5" id="KW-0732">Signal</keyword>
<comment type="caution">
    <text evidence="7">The sequence shown here is derived from an EMBL/GenBank/DDBJ whole genome shotgun (WGS) entry which is preliminary data.</text>
</comment>
<dbReference type="SUPFAM" id="SSF52833">
    <property type="entry name" value="Thioredoxin-like"/>
    <property type="match status" value="1"/>
</dbReference>
<dbReference type="Pfam" id="PF00578">
    <property type="entry name" value="AhpC-TSA"/>
    <property type="match status" value="1"/>
</dbReference>
<dbReference type="InterPro" id="IPR036249">
    <property type="entry name" value="Thioredoxin-like_sf"/>
</dbReference>
<dbReference type="InterPro" id="IPR000866">
    <property type="entry name" value="AhpC/TSA"/>
</dbReference>
<dbReference type="GO" id="GO:0017004">
    <property type="term" value="P:cytochrome complex assembly"/>
    <property type="evidence" value="ECO:0007669"/>
    <property type="project" value="UniProtKB-KW"/>
</dbReference>
<evidence type="ECO:0000259" key="6">
    <source>
        <dbReference type="PROSITE" id="PS51352"/>
    </source>
</evidence>
<dbReference type="CDD" id="cd02966">
    <property type="entry name" value="TlpA_like_family"/>
    <property type="match status" value="1"/>
</dbReference>
<dbReference type="PANTHER" id="PTHR42852">
    <property type="entry name" value="THIOL:DISULFIDE INTERCHANGE PROTEIN DSBE"/>
    <property type="match status" value="1"/>
</dbReference>
<gene>
    <name evidence="7" type="ORF">GO493_07055</name>
</gene>
<feature type="domain" description="Thioredoxin" evidence="6">
    <location>
        <begin position="365"/>
        <end position="503"/>
    </location>
</feature>
<evidence type="ECO:0000256" key="1">
    <source>
        <dbReference type="ARBA" id="ARBA00004196"/>
    </source>
</evidence>